<feature type="domain" description="PIN" evidence="1">
    <location>
        <begin position="8"/>
        <end position="113"/>
    </location>
</feature>
<proteinExistence type="predicted"/>
<dbReference type="EMBL" id="PEXA01000048">
    <property type="protein sequence ID" value="PIU33164.1"/>
    <property type="molecule type" value="Genomic_DNA"/>
</dbReference>
<accession>A0A2M6YPX2</accession>
<dbReference type="PANTHER" id="PTHR34610:SF3">
    <property type="entry name" value="SSL7007 PROTEIN"/>
    <property type="match status" value="1"/>
</dbReference>
<dbReference type="InterPro" id="IPR002850">
    <property type="entry name" value="PIN_toxin-like"/>
</dbReference>
<dbReference type="InterPro" id="IPR002716">
    <property type="entry name" value="PIN_dom"/>
</dbReference>
<dbReference type="SUPFAM" id="SSF88723">
    <property type="entry name" value="PIN domain-like"/>
    <property type="match status" value="1"/>
</dbReference>
<gene>
    <name evidence="2" type="ORF">COT04_01565</name>
</gene>
<evidence type="ECO:0000259" key="1">
    <source>
        <dbReference type="Pfam" id="PF13470"/>
    </source>
</evidence>
<dbReference type="AlphaFoldDB" id="A0A2M6YPX2"/>
<name>A0A2M6YPX2_9BACT</name>
<sequence>MKRKITAFVDSDVVISSLISKLGAAYFLINETSLKFFISNISLKELKVVVKKLGLKNEALERLVKKQFYITSLKTDLKKIEEKYKDHVMDINDSHIIAGVVKSKVKFLITYNLRHFNVDKIKRDFDILIMTPARFLQYLRSL</sequence>
<dbReference type="InterPro" id="IPR029060">
    <property type="entry name" value="PIN-like_dom_sf"/>
</dbReference>
<protein>
    <recommendedName>
        <fullName evidence="1">PIN domain-containing protein</fullName>
    </recommendedName>
</protein>
<evidence type="ECO:0000313" key="2">
    <source>
        <dbReference type="EMBL" id="PIU33164.1"/>
    </source>
</evidence>
<dbReference type="PANTHER" id="PTHR34610">
    <property type="entry name" value="SSL7007 PROTEIN"/>
    <property type="match status" value="1"/>
</dbReference>
<reference evidence="3" key="1">
    <citation type="submission" date="2017-09" db="EMBL/GenBank/DDBJ databases">
        <title>Depth-based differentiation of microbial function through sediment-hosted aquifers and enrichment of novel symbionts in the deep terrestrial subsurface.</title>
        <authorList>
            <person name="Probst A.J."/>
            <person name="Ladd B."/>
            <person name="Jarett J.K."/>
            <person name="Geller-Mcgrath D.E."/>
            <person name="Sieber C.M.K."/>
            <person name="Emerson J.B."/>
            <person name="Anantharaman K."/>
            <person name="Thomas B.C."/>
            <person name="Malmstrom R."/>
            <person name="Stieglmeier M."/>
            <person name="Klingl A."/>
            <person name="Woyke T."/>
            <person name="Ryan C.M."/>
            <person name="Banfield J.F."/>
        </authorList>
    </citation>
    <scope>NUCLEOTIDE SEQUENCE [LARGE SCALE GENOMIC DNA]</scope>
</reference>
<dbReference type="Pfam" id="PF13470">
    <property type="entry name" value="PIN_3"/>
    <property type="match status" value="1"/>
</dbReference>
<comment type="caution">
    <text evidence="2">The sequence shown here is derived from an EMBL/GenBank/DDBJ whole genome shotgun (WGS) entry which is preliminary data.</text>
</comment>
<dbReference type="Proteomes" id="UP000229559">
    <property type="component" value="Unassembled WGS sequence"/>
</dbReference>
<organism evidence="2 3">
    <name type="scientific">Candidatus Shapirobacteria bacterium CG07_land_8_20_14_0_80_39_12</name>
    <dbReference type="NCBI Taxonomy" id="1974480"/>
    <lineage>
        <taxon>Bacteria</taxon>
        <taxon>Candidatus Shapironibacteriota</taxon>
    </lineage>
</organism>
<evidence type="ECO:0000313" key="3">
    <source>
        <dbReference type="Proteomes" id="UP000229559"/>
    </source>
</evidence>